<dbReference type="CDD" id="cd00202">
    <property type="entry name" value="ZnF_GATA"/>
    <property type="match status" value="1"/>
</dbReference>
<accession>A0A1I8AA39</accession>
<feature type="compositionally biased region" description="Polar residues" evidence="9">
    <location>
        <begin position="116"/>
        <end position="132"/>
    </location>
</feature>
<dbReference type="PANTHER" id="PTHR10071:SF281">
    <property type="entry name" value="BOX A-BINDING FACTOR-RELATED"/>
    <property type="match status" value="1"/>
</dbReference>
<dbReference type="GO" id="GO:0005634">
    <property type="term" value="C:nucleus"/>
    <property type="evidence" value="ECO:0007669"/>
    <property type="project" value="UniProtKB-SubCell"/>
</dbReference>
<evidence type="ECO:0000256" key="9">
    <source>
        <dbReference type="SAM" id="MobiDB-lite"/>
    </source>
</evidence>
<sequence>MPSQHSSYATPTPLYDANALATMGTHHQPFGFPNPLNYLPNYANAMVHLHNAGYADPSYHHIPYEVASPPQQYGIDPHQAYLPRPNVIYQSSATVPSESPPSDIPELVRPRPLPTPSNDGSSNAPYSPTATTAKKPKEHVSCHAKSICTVCGTNNTTLWRRSQSGEVECNACNLYFRKNHKRRPHDLVNKPIVKRNRRKAIAYSTQFRKETPMC</sequence>
<evidence type="ECO:0000313" key="11">
    <source>
        <dbReference type="Proteomes" id="UP000095287"/>
    </source>
</evidence>
<keyword evidence="11" id="KW-1185">Reference proteome</keyword>
<evidence type="ECO:0000256" key="7">
    <source>
        <dbReference type="ARBA" id="ARBA00023242"/>
    </source>
</evidence>
<reference evidence="12" key="1">
    <citation type="submission" date="2016-11" db="UniProtKB">
        <authorList>
            <consortium name="WormBaseParasite"/>
        </authorList>
    </citation>
    <scope>IDENTIFICATION</scope>
</reference>
<evidence type="ECO:0000256" key="8">
    <source>
        <dbReference type="PROSITE-ProRule" id="PRU00094"/>
    </source>
</evidence>
<evidence type="ECO:0000256" key="2">
    <source>
        <dbReference type="ARBA" id="ARBA00022723"/>
    </source>
</evidence>
<evidence type="ECO:0000256" key="3">
    <source>
        <dbReference type="ARBA" id="ARBA00022771"/>
    </source>
</evidence>
<keyword evidence="4" id="KW-0862">Zinc</keyword>
<dbReference type="WBParaSite" id="L893_g349.t1">
    <property type="protein sequence ID" value="L893_g349.t1"/>
    <property type="gene ID" value="L893_g349"/>
</dbReference>
<feature type="domain" description="GATA-type" evidence="10">
    <location>
        <begin position="148"/>
        <end position="195"/>
    </location>
</feature>
<evidence type="ECO:0000259" key="10">
    <source>
        <dbReference type="PROSITE" id="PS50114"/>
    </source>
</evidence>
<keyword evidence="2" id="KW-0479">Metal-binding</keyword>
<dbReference type="InterPro" id="IPR039355">
    <property type="entry name" value="Transcription_factor_GATA"/>
</dbReference>
<keyword evidence="5" id="KW-0805">Transcription regulation</keyword>
<dbReference type="PRINTS" id="PR00619">
    <property type="entry name" value="GATAZNFINGER"/>
</dbReference>
<proteinExistence type="predicted"/>
<dbReference type="PROSITE" id="PS50114">
    <property type="entry name" value="GATA_ZN_FINGER_2"/>
    <property type="match status" value="1"/>
</dbReference>
<evidence type="ECO:0000256" key="4">
    <source>
        <dbReference type="ARBA" id="ARBA00022833"/>
    </source>
</evidence>
<dbReference type="GO" id="GO:0045165">
    <property type="term" value="P:cell fate commitment"/>
    <property type="evidence" value="ECO:0007669"/>
    <property type="project" value="TreeGrafter"/>
</dbReference>
<keyword evidence="3 8" id="KW-0863">Zinc-finger</keyword>
<dbReference type="PANTHER" id="PTHR10071">
    <property type="entry name" value="TRANSCRIPTION FACTOR GATA FAMILY MEMBER"/>
    <property type="match status" value="1"/>
</dbReference>
<dbReference type="GO" id="GO:0000122">
    <property type="term" value="P:negative regulation of transcription by RNA polymerase II"/>
    <property type="evidence" value="ECO:0007669"/>
    <property type="project" value="TreeGrafter"/>
</dbReference>
<evidence type="ECO:0000256" key="5">
    <source>
        <dbReference type="ARBA" id="ARBA00023015"/>
    </source>
</evidence>
<dbReference type="Gene3D" id="3.30.50.10">
    <property type="entry name" value="Erythroid Transcription Factor GATA-1, subunit A"/>
    <property type="match status" value="1"/>
</dbReference>
<organism evidence="11 12">
    <name type="scientific">Steinernema glaseri</name>
    <dbReference type="NCBI Taxonomy" id="37863"/>
    <lineage>
        <taxon>Eukaryota</taxon>
        <taxon>Metazoa</taxon>
        <taxon>Ecdysozoa</taxon>
        <taxon>Nematoda</taxon>
        <taxon>Chromadorea</taxon>
        <taxon>Rhabditida</taxon>
        <taxon>Tylenchina</taxon>
        <taxon>Panagrolaimomorpha</taxon>
        <taxon>Strongyloidoidea</taxon>
        <taxon>Steinernematidae</taxon>
        <taxon>Steinernema</taxon>
    </lineage>
</organism>
<keyword evidence="6" id="KW-0804">Transcription</keyword>
<dbReference type="Proteomes" id="UP000095287">
    <property type="component" value="Unplaced"/>
</dbReference>
<dbReference type="AlphaFoldDB" id="A0A1I8AA39"/>
<name>A0A1I8AA39_9BILA</name>
<evidence type="ECO:0000256" key="6">
    <source>
        <dbReference type="ARBA" id="ARBA00023163"/>
    </source>
</evidence>
<dbReference type="InterPro" id="IPR000679">
    <property type="entry name" value="Znf_GATA"/>
</dbReference>
<dbReference type="InterPro" id="IPR013088">
    <property type="entry name" value="Znf_NHR/GATA"/>
</dbReference>
<evidence type="ECO:0000313" key="12">
    <source>
        <dbReference type="WBParaSite" id="L893_g349.t1"/>
    </source>
</evidence>
<dbReference type="GO" id="GO:0045944">
    <property type="term" value="P:positive regulation of transcription by RNA polymerase II"/>
    <property type="evidence" value="ECO:0007669"/>
    <property type="project" value="TreeGrafter"/>
</dbReference>
<dbReference type="GO" id="GO:0000978">
    <property type="term" value="F:RNA polymerase II cis-regulatory region sequence-specific DNA binding"/>
    <property type="evidence" value="ECO:0007669"/>
    <property type="project" value="TreeGrafter"/>
</dbReference>
<comment type="subcellular location">
    <subcellularLocation>
        <location evidence="1">Nucleus</location>
    </subcellularLocation>
</comment>
<dbReference type="GO" id="GO:0000981">
    <property type="term" value="F:DNA-binding transcription factor activity, RNA polymerase II-specific"/>
    <property type="evidence" value="ECO:0007669"/>
    <property type="project" value="TreeGrafter"/>
</dbReference>
<dbReference type="Pfam" id="PF00320">
    <property type="entry name" value="GATA"/>
    <property type="match status" value="1"/>
</dbReference>
<evidence type="ECO:0000256" key="1">
    <source>
        <dbReference type="ARBA" id="ARBA00004123"/>
    </source>
</evidence>
<dbReference type="GO" id="GO:0008270">
    <property type="term" value="F:zinc ion binding"/>
    <property type="evidence" value="ECO:0007669"/>
    <property type="project" value="UniProtKB-KW"/>
</dbReference>
<feature type="region of interest" description="Disordered" evidence="9">
    <location>
        <begin position="92"/>
        <end position="137"/>
    </location>
</feature>
<dbReference type="SUPFAM" id="SSF57716">
    <property type="entry name" value="Glucocorticoid receptor-like (DNA-binding domain)"/>
    <property type="match status" value="1"/>
</dbReference>
<dbReference type="SMART" id="SM00401">
    <property type="entry name" value="ZnF_GATA"/>
    <property type="match status" value="1"/>
</dbReference>
<protein>
    <submittedName>
        <fullName evidence="12">GATA-type domain-containing protein</fullName>
    </submittedName>
</protein>
<keyword evidence="7" id="KW-0539">Nucleus</keyword>